<dbReference type="EMBL" id="JAUSZS010000003">
    <property type="protein sequence ID" value="MDQ0932805.1"/>
    <property type="molecule type" value="Genomic_DNA"/>
</dbReference>
<evidence type="ECO:0008006" key="4">
    <source>
        <dbReference type="Google" id="ProtNLM"/>
    </source>
</evidence>
<proteinExistence type="predicted"/>
<feature type="region of interest" description="Disordered" evidence="1">
    <location>
        <begin position="64"/>
        <end position="83"/>
    </location>
</feature>
<gene>
    <name evidence="2" type="ORF">QFZ49_002735</name>
</gene>
<accession>A0ABU0RPF4</accession>
<dbReference type="Proteomes" id="UP001223072">
    <property type="component" value="Unassembled WGS sequence"/>
</dbReference>
<organism evidence="2 3">
    <name type="scientific">Streptomyces turgidiscabies</name>
    <dbReference type="NCBI Taxonomy" id="85558"/>
    <lineage>
        <taxon>Bacteria</taxon>
        <taxon>Bacillati</taxon>
        <taxon>Actinomycetota</taxon>
        <taxon>Actinomycetes</taxon>
        <taxon>Kitasatosporales</taxon>
        <taxon>Streptomycetaceae</taxon>
        <taxon>Streptomyces</taxon>
    </lineage>
</organism>
<comment type="caution">
    <text evidence="2">The sequence shown here is derived from an EMBL/GenBank/DDBJ whole genome shotgun (WGS) entry which is preliminary data.</text>
</comment>
<evidence type="ECO:0000313" key="2">
    <source>
        <dbReference type="EMBL" id="MDQ0932805.1"/>
    </source>
</evidence>
<reference evidence="2 3" key="1">
    <citation type="submission" date="2023-07" db="EMBL/GenBank/DDBJ databases">
        <title>Comparative genomics of wheat-associated soil bacteria to identify genetic determinants of phenazine resistance.</title>
        <authorList>
            <person name="Mouncey N."/>
        </authorList>
    </citation>
    <scope>NUCLEOTIDE SEQUENCE [LARGE SCALE GENOMIC DNA]</scope>
    <source>
        <strain evidence="2 3">W2I16</strain>
    </source>
</reference>
<sequence>MTDTFEGHDAVIPHLLRVEKGEAGPEELAAITAVLLARAAGAADAMRHTTARRERAVARWRRPERAPGFTGPRTWSGARAERG</sequence>
<name>A0ABU0RPF4_9ACTN</name>
<dbReference type="Pfam" id="PF13822">
    <property type="entry name" value="ACC_epsilon"/>
    <property type="match status" value="1"/>
</dbReference>
<dbReference type="RefSeq" id="WP_307626673.1">
    <property type="nucleotide sequence ID" value="NZ_JAUSZS010000003.1"/>
</dbReference>
<evidence type="ECO:0000256" key="1">
    <source>
        <dbReference type="SAM" id="MobiDB-lite"/>
    </source>
</evidence>
<evidence type="ECO:0000313" key="3">
    <source>
        <dbReference type="Proteomes" id="UP001223072"/>
    </source>
</evidence>
<keyword evidence="3" id="KW-1185">Reference proteome</keyword>
<dbReference type="InterPro" id="IPR032716">
    <property type="entry name" value="ACC_epsilon"/>
</dbReference>
<protein>
    <recommendedName>
        <fullName evidence="4">Acyl-CoA carboxylase subunit epsilon</fullName>
    </recommendedName>
</protein>